<reference evidence="2 3" key="1">
    <citation type="submission" date="2024-02" db="EMBL/GenBank/DDBJ databases">
        <authorList>
            <person name="Daric V."/>
            <person name="Darras S."/>
        </authorList>
    </citation>
    <scope>NUCLEOTIDE SEQUENCE [LARGE SCALE GENOMIC DNA]</scope>
</reference>
<gene>
    <name evidence="2" type="ORF">CVLEPA_LOCUS19021</name>
</gene>
<evidence type="ECO:0000313" key="2">
    <source>
        <dbReference type="EMBL" id="CAK8686988.1"/>
    </source>
</evidence>
<dbReference type="EMBL" id="CAWYQH010000103">
    <property type="protein sequence ID" value="CAK8686988.1"/>
    <property type="molecule type" value="Genomic_DNA"/>
</dbReference>
<organism evidence="2 3">
    <name type="scientific">Clavelina lepadiformis</name>
    <name type="common">Light-bulb sea squirt</name>
    <name type="synonym">Ascidia lepadiformis</name>
    <dbReference type="NCBI Taxonomy" id="159417"/>
    <lineage>
        <taxon>Eukaryota</taxon>
        <taxon>Metazoa</taxon>
        <taxon>Chordata</taxon>
        <taxon>Tunicata</taxon>
        <taxon>Ascidiacea</taxon>
        <taxon>Aplousobranchia</taxon>
        <taxon>Clavelinidae</taxon>
        <taxon>Clavelina</taxon>
    </lineage>
</organism>
<accession>A0ABP0G7Y5</accession>
<evidence type="ECO:0000313" key="3">
    <source>
        <dbReference type="Proteomes" id="UP001642483"/>
    </source>
</evidence>
<protein>
    <recommendedName>
        <fullName evidence="4">Transmembrane protein</fullName>
    </recommendedName>
</protein>
<name>A0ABP0G7Y5_CLALP</name>
<feature type="transmembrane region" description="Helical" evidence="1">
    <location>
        <begin position="29"/>
        <end position="50"/>
    </location>
</feature>
<evidence type="ECO:0000256" key="1">
    <source>
        <dbReference type="SAM" id="Phobius"/>
    </source>
</evidence>
<sequence>MVEHTHKHRQLIVFHKKTKKVTPAMMQKYFLSFVSFFSIIFFSFFLIVIFDFQSFLKNHINLSFIQLMHNQPTQQIKNNLQIEIAKKNSRKLETQLTDNCTGPELRNRHCNTVSNAKSTVNSCLEICPVTSSLLLMKDHAHI</sequence>
<comment type="caution">
    <text evidence="2">The sequence shown here is derived from an EMBL/GenBank/DDBJ whole genome shotgun (WGS) entry which is preliminary data.</text>
</comment>
<dbReference type="Proteomes" id="UP001642483">
    <property type="component" value="Unassembled WGS sequence"/>
</dbReference>
<keyword evidence="1" id="KW-0472">Membrane</keyword>
<proteinExistence type="predicted"/>
<evidence type="ECO:0008006" key="4">
    <source>
        <dbReference type="Google" id="ProtNLM"/>
    </source>
</evidence>
<keyword evidence="3" id="KW-1185">Reference proteome</keyword>
<keyword evidence="1" id="KW-0812">Transmembrane</keyword>
<keyword evidence="1" id="KW-1133">Transmembrane helix</keyword>